<dbReference type="FunCoup" id="A0A7R8YXJ6">
    <property type="interactions" value="109"/>
</dbReference>
<dbReference type="Gene3D" id="1.20.1250.20">
    <property type="entry name" value="MFS general substrate transporter like domains"/>
    <property type="match status" value="2"/>
</dbReference>
<keyword evidence="3" id="KW-1133">Transmembrane helix</keyword>
<feature type="transmembrane region" description="Helical" evidence="3">
    <location>
        <begin position="147"/>
        <end position="172"/>
    </location>
</feature>
<feature type="region of interest" description="Disordered" evidence="2">
    <location>
        <begin position="310"/>
        <end position="341"/>
    </location>
</feature>
<dbReference type="GO" id="GO:0008028">
    <property type="term" value="F:monocarboxylic acid transmembrane transporter activity"/>
    <property type="evidence" value="ECO:0007669"/>
    <property type="project" value="TreeGrafter"/>
</dbReference>
<dbReference type="InterPro" id="IPR020846">
    <property type="entry name" value="MFS_dom"/>
</dbReference>
<feature type="transmembrane region" description="Helical" evidence="3">
    <location>
        <begin position="122"/>
        <end position="141"/>
    </location>
</feature>
<reference evidence="5 6" key="1">
    <citation type="submission" date="2020-11" db="EMBL/GenBank/DDBJ databases">
        <authorList>
            <person name="Wallbank WR R."/>
            <person name="Pardo Diaz C."/>
            <person name="Kozak K."/>
            <person name="Martin S."/>
            <person name="Jiggins C."/>
            <person name="Moest M."/>
            <person name="Warren A I."/>
            <person name="Generalovic N T."/>
            <person name="Byers J.R.P. K."/>
            <person name="Montejo-Kovacevich G."/>
            <person name="Yen C E."/>
        </authorList>
    </citation>
    <scope>NUCLEOTIDE SEQUENCE [LARGE SCALE GENOMIC DNA]</scope>
</reference>
<dbReference type="SUPFAM" id="SSF103473">
    <property type="entry name" value="MFS general substrate transporter"/>
    <property type="match status" value="1"/>
</dbReference>
<dbReference type="InterPro" id="IPR011701">
    <property type="entry name" value="MFS"/>
</dbReference>
<feature type="transmembrane region" description="Helical" evidence="3">
    <location>
        <begin position="179"/>
        <end position="198"/>
    </location>
</feature>
<sequence>MPPQTTSDTLNTPPHQNGKQEVTKFETEKSKEDPAEELADTAAIIVPPDGGWGWVVMVASFFCCTILDGIVFSSGLFQPAMAEDFGVSKGYIALVSSLLSGFYLIAGPFASALANRYGFRPVTIVGSIIGGVAFALSYYATSVEFLFITYGLIGGIGFCLVYIPAVITIGYYFEKWRALATGIALSGSGVGTFIFAPLSNYLIEQVGWRYSLVIQGGIVLFCIVCGAAFRPIKPIRVPINEVENESNNALIEKRLPSSQTKPLPEGRFAYSVPNSAHNTYMGAPPNLHYPTAAEVFKGSAANLERRLSAASGGHITPGGKDHHKGQRKSQPTTPSGELAQPTFNLHKELTTVGENEEEAESQNLLEESEVKPVVVTARRHTISGRRPNELRRSSVKTETENPDRPMYRDDIFFTGSLVRIPQYTSQTSLGYHMSVTRLATKQDIKEERDHTCKLCPEAVRRTLSTMLDVSLLKSPSFMLLSTSGFLTMMGFFIPFIFITPRAEAAGMDKGTALFVVSAIGIVNTVARIVCGLLTSFKGINALHLNNVAITAGGIATIFSGYIINSTTQYLYAVVFGICIACFSGLRSIIAVELMGLEKLTNAFGFLMLFQGLAAAIGAPIAGVFYDLTGDYDYAFYLAGILITVSAFLCYPLNWVSRWEKERAARKAGSSV</sequence>
<dbReference type="CDD" id="cd17352">
    <property type="entry name" value="MFS_MCT_SLC16"/>
    <property type="match status" value="1"/>
</dbReference>
<dbReference type="GO" id="GO:0016020">
    <property type="term" value="C:membrane"/>
    <property type="evidence" value="ECO:0007669"/>
    <property type="project" value="UniProtKB-SubCell"/>
</dbReference>
<feature type="transmembrane region" description="Helical" evidence="3">
    <location>
        <begin position="633"/>
        <end position="655"/>
    </location>
</feature>
<dbReference type="OMA" id="ASQRHHY"/>
<dbReference type="EMBL" id="LR899012">
    <property type="protein sequence ID" value="CAD7087992.1"/>
    <property type="molecule type" value="Genomic_DNA"/>
</dbReference>
<evidence type="ECO:0000313" key="5">
    <source>
        <dbReference type="EMBL" id="CAD7087992.1"/>
    </source>
</evidence>
<dbReference type="InterPro" id="IPR050327">
    <property type="entry name" value="Proton-linked_MCT"/>
</dbReference>
<keyword evidence="3" id="KW-0472">Membrane</keyword>
<dbReference type="OrthoDB" id="6509908at2759"/>
<dbReference type="PANTHER" id="PTHR11360">
    <property type="entry name" value="MONOCARBOXYLATE TRANSPORTER"/>
    <property type="match status" value="1"/>
</dbReference>
<dbReference type="Proteomes" id="UP000594454">
    <property type="component" value="Chromosome 4"/>
</dbReference>
<evidence type="ECO:0000256" key="3">
    <source>
        <dbReference type="SAM" id="Phobius"/>
    </source>
</evidence>
<dbReference type="FunFam" id="1.20.1250.20:FF:000488">
    <property type="entry name" value="MonoCarboxylate Transporter family"/>
    <property type="match status" value="1"/>
</dbReference>
<evidence type="ECO:0000313" key="6">
    <source>
        <dbReference type="Proteomes" id="UP000594454"/>
    </source>
</evidence>
<feature type="transmembrane region" description="Helical" evidence="3">
    <location>
        <begin position="91"/>
        <end position="110"/>
    </location>
</feature>
<feature type="domain" description="Major facilitator superfamily (MFS) profile" evidence="4">
    <location>
        <begin position="53"/>
        <end position="657"/>
    </location>
</feature>
<feature type="transmembrane region" description="Helical" evidence="3">
    <location>
        <begin position="210"/>
        <end position="229"/>
    </location>
</feature>
<proteinExistence type="predicted"/>
<gene>
    <name evidence="5" type="ORF">HERILL_LOCUS10661</name>
</gene>
<feature type="transmembrane region" description="Helical" evidence="3">
    <location>
        <begin position="569"/>
        <end position="591"/>
    </location>
</feature>
<comment type="subcellular location">
    <subcellularLocation>
        <location evidence="1">Membrane</location>
        <topology evidence="1">Multi-pass membrane protein</topology>
    </subcellularLocation>
</comment>
<evidence type="ECO:0000259" key="4">
    <source>
        <dbReference type="PROSITE" id="PS50850"/>
    </source>
</evidence>
<feature type="transmembrane region" description="Helical" evidence="3">
    <location>
        <begin position="477"/>
        <end position="498"/>
    </location>
</feature>
<feature type="transmembrane region" description="Helical" evidence="3">
    <location>
        <begin position="510"/>
        <end position="530"/>
    </location>
</feature>
<dbReference type="InterPro" id="IPR036259">
    <property type="entry name" value="MFS_trans_sf"/>
</dbReference>
<feature type="region of interest" description="Disordered" evidence="2">
    <location>
        <begin position="1"/>
        <end position="36"/>
    </location>
</feature>
<name>A0A7R8YXJ6_HERIL</name>
<feature type="transmembrane region" description="Helical" evidence="3">
    <location>
        <begin position="52"/>
        <end position="71"/>
    </location>
</feature>
<protein>
    <recommendedName>
        <fullName evidence="4">Major facilitator superfamily (MFS) profile domain-containing protein</fullName>
    </recommendedName>
</protein>
<organism evidence="5 6">
    <name type="scientific">Hermetia illucens</name>
    <name type="common">Black soldier fly</name>
    <dbReference type="NCBI Taxonomy" id="343691"/>
    <lineage>
        <taxon>Eukaryota</taxon>
        <taxon>Metazoa</taxon>
        <taxon>Ecdysozoa</taxon>
        <taxon>Arthropoda</taxon>
        <taxon>Hexapoda</taxon>
        <taxon>Insecta</taxon>
        <taxon>Pterygota</taxon>
        <taxon>Neoptera</taxon>
        <taxon>Endopterygota</taxon>
        <taxon>Diptera</taxon>
        <taxon>Brachycera</taxon>
        <taxon>Stratiomyomorpha</taxon>
        <taxon>Stratiomyidae</taxon>
        <taxon>Hermetiinae</taxon>
        <taxon>Hermetia</taxon>
    </lineage>
</organism>
<accession>A0A7R8YXJ6</accession>
<feature type="transmembrane region" description="Helical" evidence="3">
    <location>
        <begin position="542"/>
        <end position="563"/>
    </location>
</feature>
<feature type="compositionally biased region" description="Basic and acidic residues" evidence="2">
    <location>
        <begin position="21"/>
        <end position="33"/>
    </location>
</feature>
<dbReference type="PROSITE" id="PS50850">
    <property type="entry name" value="MFS"/>
    <property type="match status" value="1"/>
</dbReference>
<evidence type="ECO:0000256" key="2">
    <source>
        <dbReference type="SAM" id="MobiDB-lite"/>
    </source>
</evidence>
<keyword evidence="6" id="KW-1185">Reference proteome</keyword>
<dbReference type="AlphaFoldDB" id="A0A7R8YXJ6"/>
<feature type="transmembrane region" description="Helical" evidence="3">
    <location>
        <begin position="603"/>
        <end position="627"/>
    </location>
</feature>
<dbReference type="PANTHER" id="PTHR11360:SF238">
    <property type="entry name" value="SD10469P"/>
    <property type="match status" value="1"/>
</dbReference>
<dbReference type="Pfam" id="PF07690">
    <property type="entry name" value="MFS_1"/>
    <property type="match status" value="1"/>
</dbReference>
<evidence type="ECO:0000256" key="1">
    <source>
        <dbReference type="ARBA" id="ARBA00004141"/>
    </source>
</evidence>
<keyword evidence="3" id="KW-0812">Transmembrane</keyword>
<feature type="compositionally biased region" description="Polar residues" evidence="2">
    <location>
        <begin position="1"/>
        <end position="20"/>
    </location>
</feature>
<dbReference type="InParanoid" id="A0A7R8YXJ6"/>